<keyword evidence="1" id="KW-0812">Transmembrane</keyword>
<sequence>MDKNRIKYLTKAGIIAAIYAVLTIFLMPISYGPVQFRISEALTVLPFVEPAAIWGLFIGCIFANYFGGLGWVDIVFGSLTTLVAAYLTSKMPNKYLAVLPPIFLNAFVVAIWVQQFIGQEVKIKGLSPYWITVGTIGFGEFVTAGILGIMLLTIYERIQK</sequence>
<keyword evidence="3" id="KW-1185">Reference proteome</keyword>
<reference evidence="3" key="1">
    <citation type="submission" date="2016-10" db="EMBL/GenBank/DDBJ databases">
        <authorList>
            <person name="Varghese N."/>
            <person name="Submissions S."/>
        </authorList>
    </citation>
    <scope>NUCLEOTIDE SEQUENCE [LARGE SCALE GENOMIC DNA]</scope>
    <source>
        <strain evidence="3">DSM 5463</strain>
    </source>
</reference>
<evidence type="ECO:0000313" key="2">
    <source>
        <dbReference type="EMBL" id="SEF81348.1"/>
    </source>
</evidence>
<evidence type="ECO:0000256" key="1">
    <source>
        <dbReference type="SAM" id="Phobius"/>
    </source>
</evidence>
<organism evidence="2 3">
    <name type="scientific">Caloramator fervidus</name>
    <dbReference type="NCBI Taxonomy" id="29344"/>
    <lineage>
        <taxon>Bacteria</taxon>
        <taxon>Bacillati</taxon>
        <taxon>Bacillota</taxon>
        <taxon>Clostridia</taxon>
        <taxon>Eubacteriales</taxon>
        <taxon>Clostridiaceae</taxon>
        <taxon>Caloramator</taxon>
    </lineage>
</organism>
<accession>A0A1H5V3N2</accession>
<dbReference type="Pfam" id="PF06177">
    <property type="entry name" value="QueT"/>
    <property type="match status" value="1"/>
</dbReference>
<dbReference type="OrthoDB" id="9786793at2"/>
<feature type="transmembrane region" description="Helical" evidence="1">
    <location>
        <begin position="96"/>
        <end position="117"/>
    </location>
</feature>
<gene>
    <name evidence="2" type="ORF">SAMN05660865_01076</name>
</gene>
<dbReference type="InterPro" id="IPR010387">
    <property type="entry name" value="QueT"/>
</dbReference>
<dbReference type="PANTHER" id="PTHR40044:SF1">
    <property type="entry name" value="INTEGRAL MEMBRANE PROTEIN"/>
    <property type="match status" value="1"/>
</dbReference>
<name>A0A1H5V3N2_9CLOT</name>
<dbReference type="PIRSF" id="PIRSF031501">
    <property type="entry name" value="QueT"/>
    <property type="match status" value="1"/>
</dbReference>
<proteinExistence type="predicted"/>
<feature type="transmembrane region" description="Helical" evidence="1">
    <location>
        <begin position="129"/>
        <end position="155"/>
    </location>
</feature>
<dbReference type="RefSeq" id="WP_103896045.1">
    <property type="nucleotide sequence ID" value="NZ_FNUK01000012.1"/>
</dbReference>
<dbReference type="Proteomes" id="UP000242850">
    <property type="component" value="Unassembled WGS sequence"/>
</dbReference>
<protein>
    <submittedName>
        <fullName evidence="2">Uncharacterized membrane protein</fullName>
    </submittedName>
</protein>
<feature type="transmembrane region" description="Helical" evidence="1">
    <location>
        <begin position="12"/>
        <end position="31"/>
    </location>
</feature>
<dbReference type="AlphaFoldDB" id="A0A1H5V3N2"/>
<keyword evidence="1" id="KW-1133">Transmembrane helix</keyword>
<keyword evidence="1" id="KW-0472">Membrane</keyword>
<feature type="transmembrane region" description="Helical" evidence="1">
    <location>
        <begin position="51"/>
        <end position="84"/>
    </location>
</feature>
<evidence type="ECO:0000313" key="3">
    <source>
        <dbReference type="Proteomes" id="UP000242850"/>
    </source>
</evidence>
<dbReference type="EMBL" id="FNUK01000012">
    <property type="protein sequence ID" value="SEF81348.1"/>
    <property type="molecule type" value="Genomic_DNA"/>
</dbReference>
<dbReference type="PANTHER" id="PTHR40044">
    <property type="entry name" value="INTEGRAL MEMBRANE PROTEIN-RELATED"/>
    <property type="match status" value="1"/>
</dbReference>